<evidence type="ECO:0000313" key="2">
    <source>
        <dbReference type="EMBL" id="KAK2028163.1"/>
    </source>
</evidence>
<keyword evidence="3" id="KW-1185">Reference proteome</keyword>
<gene>
    <name evidence="2" type="ORF">LX32DRAFT_640184</name>
</gene>
<name>A0AAD9HFZ0_9PEZI</name>
<reference evidence="2" key="1">
    <citation type="submission" date="2021-06" db="EMBL/GenBank/DDBJ databases">
        <title>Comparative genomics, transcriptomics and evolutionary studies reveal genomic signatures of adaptation to plant cell wall in hemibiotrophic fungi.</title>
        <authorList>
            <consortium name="DOE Joint Genome Institute"/>
            <person name="Baroncelli R."/>
            <person name="Diaz J.F."/>
            <person name="Benocci T."/>
            <person name="Peng M."/>
            <person name="Battaglia E."/>
            <person name="Haridas S."/>
            <person name="Andreopoulos W."/>
            <person name="Labutti K."/>
            <person name="Pangilinan J."/>
            <person name="Floch G.L."/>
            <person name="Makela M.R."/>
            <person name="Henrissat B."/>
            <person name="Grigoriev I.V."/>
            <person name="Crouch J.A."/>
            <person name="De Vries R.P."/>
            <person name="Sukno S.A."/>
            <person name="Thon M.R."/>
        </authorList>
    </citation>
    <scope>NUCLEOTIDE SEQUENCE</scope>
    <source>
        <strain evidence="2">MAFF235873</strain>
    </source>
</reference>
<dbReference type="Proteomes" id="UP001232148">
    <property type="component" value="Unassembled WGS sequence"/>
</dbReference>
<accession>A0AAD9HFZ0</accession>
<evidence type="ECO:0000313" key="3">
    <source>
        <dbReference type="Proteomes" id="UP001232148"/>
    </source>
</evidence>
<feature type="region of interest" description="Disordered" evidence="1">
    <location>
        <begin position="1"/>
        <end position="83"/>
    </location>
</feature>
<evidence type="ECO:0000256" key="1">
    <source>
        <dbReference type="SAM" id="MobiDB-lite"/>
    </source>
</evidence>
<sequence length="83" mass="9377">MLGSFGQDRTSRRTTGMALGNNRLATRSVVFRFNTRPRQQREDRDEEKEEDDDDDGGDDDGGDDDGGVTIPHSPYDYKIHLTT</sequence>
<organism evidence="2 3">
    <name type="scientific">Colletotrichum zoysiae</name>
    <dbReference type="NCBI Taxonomy" id="1216348"/>
    <lineage>
        <taxon>Eukaryota</taxon>
        <taxon>Fungi</taxon>
        <taxon>Dikarya</taxon>
        <taxon>Ascomycota</taxon>
        <taxon>Pezizomycotina</taxon>
        <taxon>Sordariomycetes</taxon>
        <taxon>Hypocreomycetidae</taxon>
        <taxon>Glomerellales</taxon>
        <taxon>Glomerellaceae</taxon>
        <taxon>Colletotrichum</taxon>
        <taxon>Colletotrichum graminicola species complex</taxon>
    </lineage>
</organism>
<proteinExistence type="predicted"/>
<protein>
    <submittedName>
        <fullName evidence="2">Uncharacterized protein</fullName>
    </submittedName>
</protein>
<dbReference type="AlphaFoldDB" id="A0AAD9HFZ0"/>
<comment type="caution">
    <text evidence="2">The sequence shown here is derived from an EMBL/GenBank/DDBJ whole genome shotgun (WGS) entry which is preliminary data.</text>
</comment>
<feature type="compositionally biased region" description="Acidic residues" evidence="1">
    <location>
        <begin position="44"/>
        <end position="66"/>
    </location>
</feature>
<dbReference type="EMBL" id="MU842882">
    <property type="protein sequence ID" value="KAK2028163.1"/>
    <property type="molecule type" value="Genomic_DNA"/>
</dbReference>